<feature type="region of interest" description="Disordered" evidence="1">
    <location>
        <begin position="54"/>
        <end position="75"/>
    </location>
</feature>
<dbReference type="EMBL" id="JAQQWE010000002">
    <property type="protein sequence ID" value="KAK7961850.1"/>
    <property type="molecule type" value="Genomic_DNA"/>
</dbReference>
<evidence type="ECO:0000313" key="2">
    <source>
        <dbReference type="EMBL" id="KAK7961850.1"/>
    </source>
</evidence>
<comment type="caution">
    <text evidence="2">The sequence shown here is derived from an EMBL/GenBank/DDBJ whole genome shotgun (WGS) entry which is preliminary data.</text>
</comment>
<proteinExistence type="predicted"/>
<evidence type="ECO:0000313" key="3">
    <source>
        <dbReference type="Proteomes" id="UP001391051"/>
    </source>
</evidence>
<dbReference type="Proteomes" id="UP001391051">
    <property type="component" value="Unassembled WGS sequence"/>
</dbReference>
<protein>
    <submittedName>
        <fullName evidence="2">Uncharacterized protein</fullName>
    </submittedName>
</protein>
<accession>A0ABR1QPI5</accession>
<dbReference type="GeneID" id="92071959"/>
<sequence length="147" mass="16258">MSTGGMVNDPFDDFKANIFYLFAEMQGRSVVGVRALGGTDGGCNAAPGAHMWKRKDDLSSKKRRGSRCWEPGRDPDELPRALEVHTDYVQFTIYAGRGPWDIVNTRDKVNGKCVEDRSRSYDCGPIGGLSMYKCVGWAPPYNLAGMN</sequence>
<name>A0ABR1QPI5_9PEZI</name>
<reference evidence="2 3" key="1">
    <citation type="submission" date="2023-01" db="EMBL/GenBank/DDBJ databases">
        <title>Analysis of 21 Apiospora genomes using comparative genomics revels a genus with tremendous synthesis potential of carbohydrate active enzymes and secondary metabolites.</title>
        <authorList>
            <person name="Sorensen T."/>
        </authorList>
    </citation>
    <scope>NUCLEOTIDE SEQUENCE [LARGE SCALE GENOMIC DNA]</scope>
    <source>
        <strain evidence="2 3">CBS 24483</strain>
    </source>
</reference>
<gene>
    <name evidence="2" type="ORF">PG986_002675</name>
</gene>
<keyword evidence="3" id="KW-1185">Reference proteome</keyword>
<evidence type="ECO:0000256" key="1">
    <source>
        <dbReference type="SAM" id="MobiDB-lite"/>
    </source>
</evidence>
<dbReference type="RefSeq" id="XP_066703961.1">
    <property type="nucleotide sequence ID" value="XM_066838897.1"/>
</dbReference>
<organism evidence="2 3">
    <name type="scientific">Apiospora aurea</name>
    <dbReference type="NCBI Taxonomy" id="335848"/>
    <lineage>
        <taxon>Eukaryota</taxon>
        <taxon>Fungi</taxon>
        <taxon>Dikarya</taxon>
        <taxon>Ascomycota</taxon>
        <taxon>Pezizomycotina</taxon>
        <taxon>Sordariomycetes</taxon>
        <taxon>Xylariomycetidae</taxon>
        <taxon>Amphisphaeriales</taxon>
        <taxon>Apiosporaceae</taxon>
        <taxon>Apiospora</taxon>
    </lineage>
</organism>